<organism evidence="1 2">
    <name type="scientific">Ilex paraguariensis</name>
    <name type="common">yerba mate</name>
    <dbReference type="NCBI Taxonomy" id="185542"/>
    <lineage>
        <taxon>Eukaryota</taxon>
        <taxon>Viridiplantae</taxon>
        <taxon>Streptophyta</taxon>
        <taxon>Embryophyta</taxon>
        <taxon>Tracheophyta</taxon>
        <taxon>Spermatophyta</taxon>
        <taxon>Magnoliopsida</taxon>
        <taxon>eudicotyledons</taxon>
        <taxon>Gunneridae</taxon>
        <taxon>Pentapetalae</taxon>
        <taxon>asterids</taxon>
        <taxon>campanulids</taxon>
        <taxon>Aquifoliales</taxon>
        <taxon>Aquifoliaceae</taxon>
        <taxon>Ilex</taxon>
    </lineage>
</organism>
<protein>
    <submittedName>
        <fullName evidence="1">Uncharacterized protein</fullName>
    </submittedName>
</protein>
<feature type="non-terminal residue" evidence="1">
    <location>
        <position position="73"/>
    </location>
</feature>
<evidence type="ECO:0000313" key="2">
    <source>
        <dbReference type="Proteomes" id="UP001642360"/>
    </source>
</evidence>
<dbReference type="Proteomes" id="UP001642360">
    <property type="component" value="Unassembled WGS sequence"/>
</dbReference>
<name>A0ABC8T2E0_9AQUA</name>
<gene>
    <name evidence="1" type="ORF">ILEXP_LOCUS30430</name>
</gene>
<dbReference type="AlphaFoldDB" id="A0ABC8T2E0"/>
<dbReference type="EMBL" id="CAUOFW020003713">
    <property type="protein sequence ID" value="CAK9161619.1"/>
    <property type="molecule type" value="Genomic_DNA"/>
</dbReference>
<evidence type="ECO:0000313" key="1">
    <source>
        <dbReference type="EMBL" id="CAK9161619.1"/>
    </source>
</evidence>
<sequence>MKKKFFLCLRPMVIEEKDTKPRFLDRSDDGVSTVKSLVSDNESLEVSYPRPEKGSSPPNFCRVLKAILFQVSL</sequence>
<proteinExistence type="predicted"/>
<keyword evidence="2" id="KW-1185">Reference proteome</keyword>
<comment type="caution">
    <text evidence="1">The sequence shown here is derived from an EMBL/GenBank/DDBJ whole genome shotgun (WGS) entry which is preliminary data.</text>
</comment>
<accession>A0ABC8T2E0</accession>
<reference evidence="1 2" key="1">
    <citation type="submission" date="2024-02" db="EMBL/GenBank/DDBJ databases">
        <authorList>
            <person name="Vignale AGUSTIN F."/>
            <person name="Sosa J E."/>
            <person name="Modenutti C."/>
        </authorList>
    </citation>
    <scope>NUCLEOTIDE SEQUENCE [LARGE SCALE GENOMIC DNA]</scope>
</reference>